<dbReference type="InterPro" id="IPR034751">
    <property type="entry name" value="Yippee"/>
</dbReference>
<keyword evidence="3" id="KW-1185">Reference proteome</keyword>
<dbReference type="PROSITE" id="PS51792">
    <property type="entry name" value="YIPPEE"/>
    <property type="match status" value="1"/>
</dbReference>
<evidence type="ECO:0000259" key="1">
    <source>
        <dbReference type="PROSITE" id="PS51792"/>
    </source>
</evidence>
<proteinExistence type="predicted"/>
<evidence type="ECO:0000313" key="3">
    <source>
        <dbReference type="Proteomes" id="UP001291926"/>
    </source>
</evidence>
<sequence length="120" mass="13774">MGRLFLIHLEGNTYTCKHCETQLAHARDVVSKVFFFSDFPIFRSTMTLSCASMGRLTSLIMLLKYICSCMFCQWQEVAHDKSQKYKEGKFILERFKVLGPDGSSYSYTQEVQMAGNDADD</sequence>
<gene>
    <name evidence="2" type="ORF">RD792_011795</name>
</gene>
<dbReference type="PANTHER" id="PTHR13848">
    <property type="entry name" value="PROTEIN YIPPEE-LIKE CG15309-RELATED"/>
    <property type="match status" value="1"/>
</dbReference>
<dbReference type="InterPro" id="IPR039058">
    <property type="entry name" value="Yippee_fam"/>
</dbReference>
<name>A0ABR0CV48_9LAMI</name>
<protein>
    <recommendedName>
        <fullName evidence="1">Yippee domain-containing protein</fullName>
    </recommendedName>
</protein>
<comment type="caution">
    <text evidence="2">The sequence shown here is derived from an EMBL/GenBank/DDBJ whole genome shotgun (WGS) entry which is preliminary data.</text>
</comment>
<dbReference type="EMBL" id="JAYDYQ010002685">
    <property type="protein sequence ID" value="KAK4480937.1"/>
    <property type="molecule type" value="Genomic_DNA"/>
</dbReference>
<reference evidence="2 3" key="1">
    <citation type="journal article" date="2023" name="bioRxiv">
        <title>Genome report: Whole genome sequence and annotation of Penstemon davidsonii.</title>
        <authorList>
            <person name="Ostevik K.L."/>
            <person name="Alabady M."/>
            <person name="Zhang M."/>
            <person name="Rausher M.D."/>
        </authorList>
    </citation>
    <scope>NUCLEOTIDE SEQUENCE [LARGE SCALE GENOMIC DNA]</scope>
    <source>
        <strain evidence="2">DNT005</strain>
        <tissue evidence="2">Whole leaf</tissue>
    </source>
</reference>
<dbReference type="Proteomes" id="UP001291926">
    <property type="component" value="Unassembled WGS sequence"/>
</dbReference>
<feature type="domain" description="Yippee" evidence="1">
    <location>
        <begin position="12"/>
        <end position="101"/>
    </location>
</feature>
<accession>A0ABR0CV48</accession>
<evidence type="ECO:0000313" key="2">
    <source>
        <dbReference type="EMBL" id="KAK4480937.1"/>
    </source>
</evidence>
<organism evidence="2 3">
    <name type="scientific">Penstemon davidsonii</name>
    <dbReference type="NCBI Taxonomy" id="160366"/>
    <lineage>
        <taxon>Eukaryota</taxon>
        <taxon>Viridiplantae</taxon>
        <taxon>Streptophyta</taxon>
        <taxon>Embryophyta</taxon>
        <taxon>Tracheophyta</taxon>
        <taxon>Spermatophyta</taxon>
        <taxon>Magnoliopsida</taxon>
        <taxon>eudicotyledons</taxon>
        <taxon>Gunneridae</taxon>
        <taxon>Pentapetalae</taxon>
        <taxon>asterids</taxon>
        <taxon>lamiids</taxon>
        <taxon>Lamiales</taxon>
        <taxon>Plantaginaceae</taxon>
        <taxon>Cheloneae</taxon>
        <taxon>Penstemon</taxon>
    </lineage>
</organism>